<feature type="domain" description="Flagellin N-terminal" evidence="4">
    <location>
        <begin position="5"/>
        <end position="139"/>
    </location>
</feature>
<dbReference type="Proteomes" id="UP000238205">
    <property type="component" value="Unassembled WGS sequence"/>
</dbReference>
<dbReference type="Gene3D" id="1.20.1330.10">
    <property type="entry name" value="f41 fragment of flagellin, N-terminal domain"/>
    <property type="match status" value="1"/>
</dbReference>
<dbReference type="Pfam" id="PF00669">
    <property type="entry name" value="Flagellin_N"/>
    <property type="match status" value="1"/>
</dbReference>
<evidence type="ECO:0000259" key="4">
    <source>
        <dbReference type="Pfam" id="PF00669"/>
    </source>
</evidence>
<evidence type="ECO:0000259" key="5">
    <source>
        <dbReference type="Pfam" id="PF00700"/>
    </source>
</evidence>
<dbReference type="OrthoDB" id="9758307at2"/>
<dbReference type="RefSeq" id="WP_106195618.1">
    <property type="nucleotide sequence ID" value="NZ_PVTO01000028.1"/>
</dbReference>
<evidence type="ECO:0000256" key="2">
    <source>
        <dbReference type="ARBA" id="ARBA00005709"/>
    </source>
</evidence>
<dbReference type="InterPro" id="IPR013384">
    <property type="entry name" value="Flagell_FlgL"/>
</dbReference>
<keyword evidence="3" id="KW-0975">Bacterial flagellum</keyword>
<reference evidence="6 7" key="1">
    <citation type="submission" date="2018-03" db="EMBL/GenBank/DDBJ databases">
        <title>Genomic Encyclopedia of Archaeal and Bacterial Type Strains, Phase II (KMG-II): from individual species to whole genera.</title>
        <authorList>
            <person name="Goeker M."/>
        </authorList>
    </citation>
    <scope>NUCLEOTIDE SEQUENCE [LARGE SCALE GENOMIC DNA]</scope>
    <source>
        <strain evidence="6 7">DSM 13175</strain>
    </source>
</reference>
<dbReference type="InterPro" id="IPR001029">
    <property type="entry name" value="Flagellin_N"/>
</dbReference>
<evidence type="ECO:0000256" key="1">
    <source>
        <dbReference type="ARBA" id="ARBA00004365"/>
    </source>
</evidence>
<dbReference type="GO" id="GO:0071973">
    <property type="term" value="P:bacterial-type flagellum-dependent cell motility"/>
    <property type="evidence" value="ECO:0007669"/>
    <property type="project" value="InterPro"/>
</dbReference>
<dbReference type="PANTHER" id="PTHR42792">
    <property type="entry name" value="FLAGELLIN"/>
    <property type="match status" value="1"/>
</dbReference>
<evidence type="ECO:0000313" key="7">
    <source>
        <dbReference type="Proteomes" id="UP000238205"/>
    </source>
</evidence>
<dbReference type="AlphaFoldDB" id="A0A2T0VYT5"/>
<organism evidence="6 7">
    <name type="scientific">Alkalibacterium olivapovliticus</name>
    <dbReference type="NCBI Taxonomy" id="99907"/>
    <lineage>
        <taxon>Bacteria</taxon>
        <taxon>Bacillati</taxon>
        <taxon>Bacillota</taxon>
        <taxon>Bacilli</taxon>
        <taxon>Lactobacillales</taxon>
        <taxon>Carnobacteriaceae</taxon>
        <taxon>Alkalibacterium</taxon>
    </lineage>
</organism>
<comment type="subcellular location">
    <subcellularLocation>
        <location evidence="1">Bacterial flagellum</location>
    </subcellularLocation>
</comment>
<dbReference type="EMBL" id="PVTO01000028">
    <property type="protein sequence ID" value="PRY77491.1"/>
    <property type="molecule type" value="Genomic_DNA"/>
</dbReference>
<dbReference type="GO" id="GO:0005198">
    <property type="term" value="F:structural molecule activity"/>
    <property type="evidence" value="ECO:0007669"/>
    <property type="project" value="InterPro"/>
</dbReference>
<sequence>MRITNSLMSQSFLSNLNKNTSNVFRYQEQLSSMKQVNRPSDDPLKVSKILDLKNEIKQNAQYKTTIDDSIDFTNVQDSALASATDSLQRISVLTQQAANGTYNTEDRQAIKTEIENEVESMLDSLNTSFGGRYIFGGQKSNVKPFTINREDGNFSIEYSGTGDMVSGNTSKEISRGVSVELQTDGNRLFEKDGVNIGQMFNELFTALGENDTELLGGDLLERIEKFMNNTVNTRTNIGAIQNRLTAAKDRNESEYLNLESALSTNQDIDLAETYMNYSMEMVAYQASMNMGTRILQTNIMDYVR</sequence>
<accession>A0A2T0VYT5</accession>
<dbReference type="InterPro" id="IPR046358">
    <property type="entry name" value="Flagellin_C"/>
</dbReference>
<dbReference type="NCBIfam" id="TIGR02550">
    <property type="entry name" value="flagell_flgL"/>
    <property type="match status" value="1"/>
</dbReference>
<keyword evidence="6" id="KW-0969">Cilium</keyword>
<evidence type="ECO:0000313" key="6">
    <source>
        <dbReference type="EMBL" id="PRY77491.1"/>
    </source>
</evidence>
<proteinExistence type="inferred from homology"/>
<dbReference type="PANTHER" id="PTHR42792:SF1">
    <property type="entry name" value="FLAGELLAR HOOK-ASSOCIATED PROTEIN 3"/>
    <property type="match status" value="1"/>
</dbReference>
<keyword evidence="7" id="KW-1185">Reference proteome</keyword>
<comment type="caution">
    <text evidence="6">The sequence shown here is derived from an EMBL/GenBank/DDBJ whole genome shotgun (WGS) entry which is preliminary data.</text>
</comment>
<keyword evidence="6" id="KW-0966">Cell projection</keyword>
<keyword evidence="6" id="KW-0282">Flagellum</keyword>
<evidence type="ECO:0000256" key="3">
    <source>
        <dbReference type="ARBA" id="ARBA00023143"/>
    </source>
</evidence>
<dbReference type="SUPFAM" id="SSF64518">
    <property type="entry name" value="Phase 1 flagellin"/>
    <property type="match status" value="1"/>
</dbReference>
<dbReference type="InterPro" id="IPR001492">
    <property type="entry name" value="Flagellin"/>
</dbReference>
<protein>
    <submittedName>
        <fullName evidence="6">Flagellar hook-associated protein 3 FlgL</fullName>
    </submittedName>
</protein>
<feature type="domain" description="Flagellin C-terminal" evidence="5">
    <location>
        <begin position="221"/>
        <end position="302"/>
    </location>
</feature>
<dbReference type="GO" id="GO:0009424">
    <property type="term" value="C:bacterial-type flagellum hook"/>
    <property type="evidence" value="ECO:0007669"/>
    <property type="project" value="InterPro"/>
</dbReference>
<name>A0A2T0VYT5_9LACT</name>
<dbReference type="Pfam" id="PF00700">
    <property type="entry name" value="Flagellin_C"/>
    <property type="match status" value="1"/>
</dbReference>
<gene>
    <name evidence="6" type="ORF">CLV38_1284</name>
</gene>
<comment type="similarity">
    <text evidence="2">Belongs to the bacterial flagellin family.</text>
</comment>